<proteinExistence type="predicted"/>
<keyword evidence="2 4" id="KW-0560">Oxidoreductase</keyword>
<evidence type="ECO:0000256" key="3">
    <source>
        <dbReference type="ARBA" id="ARBA00023027"/>
    </source>
</evidence>
<protein>
    <submittedName>
        <fullName evidence="4">4-hydroxythreonine-4-phosphate dehydrogenase PdxA</fullName>
        <ecNumber evidence="4">1.1.1.262</ecNumber>
    </submittedName>
</protein>
<dbReference type="PANTHER" id="PTHR30004">
    <property type="entry name" value="4-HYDROXYTHREONINE-4-PHOSPHATE DEHYDROGENASE"/>
    <property type="match status" value="1"/>
</dbReference>
<dbReference type="SUPFAM" id="SSF53659">
    <property type="entry name" value="Isocitrate/Isopropylmalate dehydrogenase-like"/>
    <property type="match status" value="1"/>
</dbReference>
<evidence type="ECO:0000256" key="2">
    <source>
        <dbReference type="ARBA" id="ARBA00023002"/>
    </source>
</evidence>
<comment type="caution">
    <text evidence="4">The sequence shown here is derived from an EMBL/GenBank/DDBJ whole genome shotgun (WGS) entry which is preliminary data.</text>
</comment>
<reference evidence="4" key="1">
    <citation type="journal article" date="2020" name="mSystems">
        <title>Genome- and Community-Level Interaction Insights into Carbon Utilization and Element Cycling Functions of Hydrothermarchaeota in Hydrothermal Sediment.</title>
        <authorList>
            <person name="Zhou Z."/>
            <person name="Liu Y."/>
            <person name="Xu W."/>
            <person name="Pan J."/>
            <person name="Luo Z.H."/>
            <person name="Li M."/>
        </authorList>
    </citation>
    <scope>NUCLEOTIDE SEQUENCE [LARGE SCALE GENOMIC DNA]</scope>
    <source>
        <strain evidence="4">HyVt-577</strain>
    </source>
</reference>
<dbReference type="AlphaFoldDB" id="A0A7V4WWS5"/>
<dbReference type="PANTHER" id="PTHR30004:SF6">
    <property type="entry name" value="D-THREONATE 4-PHOSPHATE DEHYDROGENASE"/>
    <property type="match status" value="1"/>
</dbReference>
<keyword evidence="1" id="KW-0479">Metal-binding</keyword>
<accession>A0A7V4WWS5</accession>
<name>A0A7V4WWS5_CALAY</name>
<dbReference type="InterPro" id="IPR005255">
    <property type="entry name" value="PdxA_fam"/>
</dbReference>
<evidence type="ECO:0000256" key="1">
    <source>
        <dbReference type="ARBA" id="ARBA00022723"/>
    </source>
</evidence>
<dbReference type="GO" id="GO:0050570">
    <property type="term" value="F:4-hydroxythreonine-4-phosphate dehydrogenase activity"/>
    <property type="evidence" value="ECO:0007669"/>
    <property type="project" value="UniProtKB-EC"/>
</dbReference>
<gene>
    <name evidence="4" type="primary">pdxA</name>
    <name evidence="4" type="ORF">ENK44_13880</name>
</gene>
<dbReference type="NCBIfam" id="TIGR00557">
    <property type="entry name" value="pdxA"/>
    <property type="match status" value="1"/>
</dbReference>
<dbReference type="Pfam" id="PF04166">
    <property type="entry name" value="PdxA"/>
    <property type="match status" value="1"/>
</dbReference>
<organism evidence="4">
    <name type="scientific">Caldithrix abyssi</name>
    <dbReference type="NCBI Taxonomy" id="187145"/>
    <lineage>
        <taxon>Bacteria</taxon>
        <taxon>Pseudomonadati</taxon>
        <taxon>Calditrichota</taxon>
        <taxon>Calditrichia</taxon>
        <taxon>Calditrichales</taxon>
        <taxon>Calditrichaceae</taxon>
        <taxon>Caldithrix</taxon>
    </lineage>
</organism>
<dbReference type="GO" id="GO:0051287">
    <property type="term" value="F:NAD binding"/>
    <property type="evidence" value="ECO:0007669"/>
    <property type="project" value="InterPro"/>
</dbReference>
<evidence type="ECO:0000313" key="4">
    <source>
        <dbReference type="EMBL" id="HGY56791.1"/>
    </source>
</evidence>
<keyword evidence="3" id="KW-0520">NAD</keyword>
<dbReference type="Proteomes" id="UP000885779">
    <property type="component" value="Unassembled WGS sequence"/>
</dbReference>
<dbReference type="EMBL" id="DRQG01000131">
    <property type="protein sequence ID" value="HGY56791.1"/>
    <property type="molecule type" value="Genomic_DNA"/>
</dbReference>
<sequence length="330" mass="35613">MKRNLKKIGITLGDPAGIGPEIVLKALSGHPEIYENTLPVVFGSRAVLDAAMRNLGLQLEIKETTRLDEWPAGPQRIALFPATEPDTLPRPGKIDPLAGRLAFSWIEAAAAAANLKKIDAVVTAPINKGALKQAGLPFRDHTEMFGRLSNSAAPMTLFVTGELRIFFYTRHIAFKDITAHLDKKTLVQTINRCLSHLRRLGFGQPRLAVAALNPHGGEGGLMGREEIDIIEPAIGQAKVQGAEVSGPIPADSVFHLAKEGAYDAVLSLYHDQGHIAAKTLDFHRTVSLTMGLPFLRTSVDHGTAMDIAGKNVADETNMVQAILAAAKYSW</sequence>
<dbReference type="GO" id="GO:0046872">
    <property type="term" value="F:metal ion binding"/>
    <property type="evidence" value="ECO:0007669"/>
    <property type="project" value="UniProtKB-KW"/>
</dbReference>
<dbReference type="EC" id="1.1.1.262" evidence="4"/>
<dbReference type="Gene3D" id="3.40.718.10">
    <property type="entry name" value="Isopropylmalate Dehydrogenase"/>
    <property type="match status" value="1"/>
</dbReference>